<feature type="compositionally biased region" description="Polar residues" evidence="6">
    <location>
        <begin position="448"/>
        <end position="457"/>
    </location>
</feature>
<dbReference type="PANTHER" id="PTHR11793:SF13">
    <property type="entry name" value="PROTEIN DAUGHTERLESS"/>
    <property type="match status" value="1"/>
</dbReference>
<keyword evidence="10" id="KW-1185">Reference proteome</keyword>
<evidence type="ECO:0000313" key="8">
    <source>
        <dbReference type="EMBL" id="ETN63505.1"/>
    </source>
</evidence>
<feature type="region of interest" description="Disordered" evidence="6">
    <location>
        <begin position="112"/>
        <end position="132"/>
    </location>
</feature>
<proteinExistence type="predicted"/>
<dbReference type="HOGENOM" id="CLU_037057_0_0_1"/>
<dbReference type="GO" id="GO:0005667">
    <property type="term" value="C:transcription regulator complex"/>
    <property type="evidence" value="ECO:0007669"/>
    <property type="project" value="TreeGrafter"/>
</dbReference>
<evidence type="ECO:0000256" key="6">
    <source>
        <dbReference type="SAM" id="MobiDB-lite"/>
    </source>
</evidence>
<sequence>MDWLERLESDSFRNKTNGSRARVAAKGDCASLALVPFSWSVVGYAPEEYTHESPVAGGQRYTSPKTGGALYQAEPYYDSPGGSWYPPSASGAYAPHSGTGYHNVAHGPTGHLGGGGGGGGAGGAGTGGPQHNHDQYAMSPVGVPHMDGTHLSQNQTQALPPMSTFRGNSAQIPPIGTQGQNSPAIYNAIAAGHHNQHAQHSPIVQNDTLVGKALQTMYPTDQSISSYGSNPTTPVNSPPPLTSQQQQQQQQVQQQQQSQQAAQQSLHAAGGPGGANGAPGGGPSSVSAVSAAAAAAAVAAVGASSWQQINPVINSNGGPVAGLNSLPNGSYAPELVHRGLPHMANSPEIQPLDEAIVSLLREHEGVTSLQGSRMEERLDDAINILRNHCEPQVGVSLSSIDPAATGSPYAGAGSAPIIPPSAQLQQHDTSSEMSSIPVKSERLPAISTPASVNSMYHLSSEKRKEPPDSDTKPSSSVQGPAKGAKRQRKYKTSRSCSSADDDDDDDDLDPVTKDRKERERRQANNARERIRIRDINEALKELGRMCMSHLKSDKPQTKLGILNMAVEVIMTLEQQVRERNLNPKAACLKRREEEKAEDGPKLPPHILHQSAYPALPGAPPSLPHSGPPQ</sequence>
<feature type="region of interest" description="Disordered" evidence="6">
    <location>
        <begin position="411"/>
        <end position="525"/>
    </location>
</feature>
<evidence type="ECO:0000256" key="5">
    <source>
        <dbReference type="ARBA" id="ARBA00023242"/>
    </source>
</evidence>
<dbReference type="AlphaFoldDB" id="W5JKS4"/>
<dbReference type="STRING" id="43151.W5JKS4"/>
<keyword evidence="5" id="KW-0539">Nucleus</keyword>
<dbReference type="PANTHER" id="PTHR11793">
    <property type="entry name" value="BASIC HELIX-LOOP-HELIX TRANSCRIPTION FACTOR"/>
    <property type="match status" value="1"/>
</dbReference>
<dbReference type="Pfam" id="PF00010">
    <property type="entry name" value="HLH"/>
    <property type="match status" value="1"/>
</dbReference>
<dbReference type="Proteomes" id="UP000000673">
    <property type="component" value="Unassembled WGS sequence"/>
</dbReference>
<reference evidence="8 10" key="1">
    <citation type="journal article" date="2010" name="BMC Genomics">
        <title>Combination of measures distinguishes pre-miRNAs from other stem-loops in the genome of the newly sequenced Anopheles darlingi.</title>
        <authorList>
            <person name="Mendes N.D."/>
            <person name="Freitas A.T."/>
            <person name="Vasconcelos A.T."/>
            <person name="Sagot M.F."/>
        </authorList>
    </citation>
    <scope>NUCLEOTIDE SEQUENCE</scope>
</reference>
<dbReference type="FunCoup" id="W5JKS4">
    <property type="interactions" value="859"/>
</dbReference>
<dbReference type="SUPFAM" id="SSF47459">
    <property type="entry name" value="HLH, helix-loop-helix DNA-binding domain"/>
    <property type="match status" value="1"/>
</dbReference>
<comment type="subcellular location">
    <subcellularLocation>
        <location evidence="1">Nucleus</location>
    </subcellularLocation>
</comment>
<evidence type="ECO:0000313" key="9">
    <source>
        <dbReference type="EnsemblMetazoa" id="ADAC004782-PA"/>
    </source>
</evidence>
<dbReference type="GO" id="GO:0046983">
    <property type="term" value="F:protein dimerization activity"/>
    <property type="evidence" value="ECO:0007669"/>
    <property type="project" value="InterPro"/>
</dbReference>
<dbReference type="Gene3D" id="4.10.280.10">
    <property type="entry name" value="Helix-loop-helix DNA-binding domain"/>
    <property type="match status" value="1"/>
</dbReference>
<dbReference type="GO" id="GO:0000785">
    <property type="term" value="C:chromatin"/>
    <property type="evidence" value="ECO:0007669"/>
    <property type="project" value="TreeGrafter"/>
</dbReference>
<feature type="domain" description="BHLH" evidence="7">
    <location>
        <begin position="519"/>
        <end position="572"/>
    </location>
</feature>
<feature type="compositionally biased region" description="Basic and acidic residues" evidence="6">
    <location>
        <begin position="589"/>
        <end position="600"/>
    </location>
</feature>
<dbReference type="OMA" id="MHCPVST"/>
<feature type="compositionally biased region" description="Gly residues" evidence="6">
    <location>
        <begin position="112"/>
        <end position="128"/>
    </location>
</feature>
<dbReference type="SMART" id="SM00353">
    <property type="entry name" value="HLH"/>
    <property type="match status" value="1"/>
</dbReference>
<feature type="region of interest" description="Disordered" evidence="6">
    <location>
        <begin position="589"/>
        <end position="629"/>
    </location>
</feature>
<accession>W5JKS4</accession>
<feature type="compositionally biased region" description="Low complexity" evidence="6">
    <location>
        <begin position="242"/>
        <end position="269"/>
    </location>
</feature>
<feature type="compositionally biased region" description="Polar residues" evidence="6">
    <location>
        <begin position="422"/>
        <end position="434"/>
    </location>
</feature>
<organism evidence="8">
    <name type="scientific">Anopheles darlingi</name>
    <name type="common">Mosquito</name>
    <dbReference type="NCBI Taxonomy" id="43151"/>
    <lineage>
        <taxon>Eukaryota</taxon>
        <taxon>Metazoa</taxon>
        <taxon>Ecdysozoa</taxon>
        <taxon>Arthropoda</taxon>
        <taxon>Hexapoda</taxon>
        <taxon>Insecta</taxon>
        <taxon>Pterygota</taxon>
        <taxon>Neoptera</taxon>
        <taxon>Endopterygota</taxon>
        <taxon>Diptera</taxon>
        <taxon>Nematocera</taxon>
        <taxon>Culicoidea</taxon>
        <taxon>Culicidae</taxon>
        <taxon>Anophelinae</taxon>
        <taxon>Anopheles</taxon>
    </lineage>
</organism>
<reference evidence="9" key="4">
    <citation type="submission" date="2015-06" db="UniProtKB">
        <authorList>
            <consortium name="EnsemblMetazoa"/>
        </authorList>
    </citation>
    <scope>IDENTIFICATION</scope>
</reference>
<keyword evidence="2" id="KW-0805">Transcription regulation</keyword>
<dbReference type="GO" id="GO:0005634">
    <property type="term" value="C:nucleus"/>
    <property type="evidence" value="ECO:0007669"/>
    <property type="project" value="UniProtKB-SubCell"/>
</dbReference>
<dbReference type="VEuPathDB" id="VectorBase:ADAR2_002864"/>
<dbReference type="VEuPathDB" id="VectorBase:ADAC004782"/>
<name>W5JKS4_ANODA</name>
<feature type="compositionally biased region" description="Acidic residues" evidence="6">
    <location>
        <begin position="499"/>
        <end position="509"/>
    </location>
</feature>
<feature type="compositionally biased region" description="Pro residues" evidence="6">
    <location>
        <begin position="616"/>
        <end position="629"/>
    </location>
</feature>
<feature type="compositionally biased region" description="Basic and acidic residues" evidence="6">
    <location>
        <begin position="510"/>
        <end position="525"/>
    </location>
</feature>
<keyword evidence="4" id="KW-0804">Transcription</keyword>
<evidence type="ECO:0000313" key="10">
    <source>
        <dbReference type="Proteomes" id="UP000000673"/>
    </source>
</evidence>
<keyword evidence="3" id="KW-0238">DNA-binding</keyword>
<dbReference type="InterPro" id="IPR011598">
    <property type="entry name" value="bHLH_dom"/>
</dbReference>
<evidence type="ECO:0000256" key="2">
    <source>
        <dbReference type="ARBA" id="ARBA00023015"/>
    </source>
</evidence>
<evidence type="ECO:0000256" key="3">
    <source>
        <dbReference type="ARBA" id="ARBA00023125"/>
    </source>
</evidence>
<feature type="compositionally biased region" description="Basic and acidic residues" evidence="6">
    <location>
        <begin position="459"/>
        <end position="471"/>
    </location>
</feature>
<gene>
    <name evidence="8" type="ORF">AND_004782</name>
</gene>
<feature type="compositionally biased region" description="Basic residues" evidence="6">
    <location>
        <begin position="483"/>
        <end position="492"/>
    </location>
</feature>
<feature type="region of interest" description="Disordered" evidence="6">
    <location>
        <begin position="221"/>
        <end position="286"/>
    </location>
</feature>
<dbReference type="CDD" id="cd11467">
    <property type="entry name" value="bHLH_E-protein_Da_like"/>
    <property type="match status" value="1"/>
</dbReference>
<dbReference type="EMBL" id="ADMH02001250">
    <property type="protein sequence ID" value="ETN63505.1"/>
    <property type="molecule type" value="Genomic_DNA"/>
</dbReference>
<protein>
    <submittedName>
        <fullName evidence="8">Daughterless</fullName>
    </submittedName>
</protein>
<dbReference type="InterPro" id="IPR036638">
    <property type="entry name" value="HLH_DNA-bd_sf"/>
</dbReference>
<dbReference type="GO" id="GO:0000981">
    <property type="term" value="F:DNA-binding transcription factor activity, RNA polymerase II-specific"/>
    <property type="evidence" value="ECO:0007669"/>
    <property type="project" value="TreeGrafter"/>
</dbReference>
<dbReference type="EnsemblMetazoa" id="ADAC004782-RA">
    <property type="protein sequence ID" value="ADAC004782-PA"/>
    <property type="gene ID" value="ADAC004782"/>
</dbReference>
<dbReference type="FunFam" id="4.10.280.10:FF:000001">
    <property type="entry name" value="Putative transcription factor 12"/>
    <property type="match status" value="1"/>
</dbReference>
<dbReference type="InterPro" id="IPR051098">
    <property type="entry name" value="NeuroDiff_E-box_TFs"/>
</dbReference>
<evidence type="ECO:0000256" key="4">
    <source>
        <dbReference type="ARBA" id="ARBA00023163"/>
    </source>
</evidence>
<reference evidence="8" key="2">
    <citation type="submission" date="2010-05" db="EMBL/GenBank/DDBJ databases">
        <authorList>
            <person name="Almeida L.G."/>
            <person name="Nicolas M.F."/>
            <person name="Souza R.C."/>
            <person name="Vasconcelos A.T.R."/>
        </authorList>
    </citation>
    <scope>NUCLEOTIDE SEQUENCE</scope>
</reference>
<evidence type="ECO:0000259" key="7">
    <source>
        <dbReference type="PROSITE" id="PS50888"/>
    </source>
</evidence>
<dbReference type="GO" id="GO:0000978">
    <property type="term" value="F:RNA polymerase II cis-regulatory region sequence-specific DNA binding"/>
    <property type="evidence" value="ECO:0007669"/>
    <property type="project" value="TreeGrafter"/>
</dbReference>
<feature type="compositionally biased region" description="Gly residues" evidence="6">
    <location>
        <begin position="270"/>
        <end position="283"/>
    </location>
</feature>
<dbReference type="PROSITE" id="PS50888">
    <property type="entry name" value="BHLH"/>
    <property type="match status" value="1"/>
</dbReference>
<reference evidence="8" key="3">
    <citation type="journal article" date="2013" name="Nucleic Acids Res.">
        <title>The genome of Anopheles darlingi, the main neotropical malaria vector.</title>
        <authorList>
            <person name="Marinotti O."/>
            <person name="Cerqueira G.C."/>
            <person name="de Almeida L.G."/>
            <person name="Ferro M.I."/>
            <person name="Loreto E.L."/>
            <person name="Zaha A."/>
            <person name="Teixeira S.M."/>
            <person name="Wespiser A.R."/>
            <person name="Almeida E Silva A."/>
            <person name="Schlindwein A.D."/>
            <person name="Pacheco A.C."/>
            <person name="Silva A.L."/>
            <person name="Graveley B.R."/>
            <person name="Walenz B.P."/>
            <person name="Lima Bde A."/>
            <person name="Ribeiro C.A."/>
            <person name="Nunes-Silva C.G."/>
            <person name="de Carvalho C.R."/>
            <person name="Soares C.M."/>
            <person name="de Menezes C.B."/>
            <person name="Matiolli C."/>
            <person name="Caffrey D."/>
            <person name="Araujo D.A."/>
            <person name="de Oliveira D.M."/>
            <person name="Golenbock D."/>
            <person name="Grisard E.C."/>
            <person name="Fantinatti-Garboggini F."/>
            <person name="de Carvalho F.M."/>
            <person name="Barcellos F.G."/>
            <person name="Prosdocimi F."/>
            <person name="May G."/>
            <person name="Azevedo Junior G.M."/>
            <person name="Guimaraes G.M."/>
            <person name="Goldman G.H."/>
            <person name="Padilha I.Q."/>
            <person name="Batista Jda S."/>
            <person name="Ferro J.A."/>
            <person name="Ribeiro J.M."/>
            <person name="Fietto J.L."/>
            <person name="Dabbas K.M."/>
            <person name="Cerdeira L."/>
            <person name="Agnez-Lima L.F."/>
            <person name="Brocchi M."/>
            <person name="de Carvalho M.O."/>
            <person name="Teixeira Mde M."/>
            <person name="Diniz Maia Mde M."/>
            <person name="Goldman M.H."/>
            <person name="Cruz Schneider M.P."/>
            <person name="Felipe M.S."/>
            <person name="Hungria M."/>
            <person name="Nicolas M.F."/>
            <person name="Pereira M."/>
            <person name="Montes M.A."/>
            <person name="Cantao M.E."/>
            <person name="Vincentz M."/>
            <person name="Rafael M.S."/>
            <person name="Silverman N."/>
            <person name="Stoco P.H."/>
            <person name="Souza R.C."/>
            <person name="Vicentini R."/>
            <person name="Gazzinelli R.T."/>
            <person name="Neves Rde O."/>
            <person name="Silva R."/>
            <person name="Astolfi-Filho S."/>
            <person name="Maciel T.E."/>
            <person name="Urmenyi T.P."/>
            <person name="Tadei W.P."/>
            <person name="Camargo E.P."/>
            <person name="de Vasconcelos A.T."/>
        </authorList>
    </citation>
    <scope>NUCLEOTIDE SEQUENCE</scope>
</reference>
<evidence type="ECO:0000256" key="1">
    <source>
        <dbReference type="ARBA" id="ARBA00004123"/>
    </source>
</evidence>
<dbReference type="eggNOG" id="KOG3910">
    <property type="taxonomic scope" value="Eukaryota"/>
</dbReference>